<comment type="caution">
    <text evidence="1">The sequence shown here is derived from an EMBL/GenBank/DDBJ whole genome shotgun (WGS) entry which is preliminary data.</text>
</comment>
<protein>
    <recommendedName>
        <fullName evidence="3">F-box domain-containing protein</fullName>
    </recommendedName>
</protein>
<evidence type="ECO:0000313" key="2">
    <source>
        <dbReference type="Proteomes" id="UP001212997"/>
    </source>
</evidence>
<dbReference type="Proteomes" id="UP001212997">
    <property type="component" value="Unassembled WGS sequence"/>
</dbReference>
<name>A0AAD5UNV2_9APHY</name>
<sequence length="351" mass="40511">MHGLEPSISYVPTVAFNILAVIEELPLPSDPMMFYPFRPRQPGRRQQQSHEIAPTPIPTLPLEIYEGIIELIDVQFPRRSDLLFYHLRLKTLHSCVLVCRDWVTKSRIQLYRKVILDHKQQADDFIETVSTNPKLGEYVQILEINPGARDRSDNDTRDWILRAHDILPPLLPRLFHLGYSRLHILRSPFIHISSKFKQVPSLSISDMGHQPFQEVVHLFSGFTNLQKLEIWDCYWDPSQSFGGQGLREQKRKPPTQMSLSLYSTKRYKGSLPSANGMSGWILDKLPPNSLNEFRYNDNFQQQPDSETDPTTPSLISLHRLMLHNAKTLAKLELPFDFRDLEGPFGDLTSCA</sequence>
<dbReference type="AlphaFoldDB" id="A0AAD5UNV2"/>
<evidence type="ECO:0000313" key="1">
    <source>
        <dbReference type="EMBL" id="KAJ3473419.1"/>
    </source>
</evidence>
<gene>
    <name evidence="1" type="ORF">NLI96_g13009</name>
</gene>
<evidence type="ECO:0008006" key="3">
    <source>
        <dbReference type="Google" id="ProtNLM"/>
    </source>
</evidence>
<reference evidence="1" key="1">
    <citation type="submission" date="2022-07" db="EMBL/GenBank/DDBJ databases">
        <title>Genome Sequence of Physisporinus lineatus.</title>
        <authorList>
            <person name="Buettner E."/>
        </authorList>
    </citation>
    <scope>NUCLEOTIDE SEQUENCE</scope>
    <source>
        <strain evidence="1">VT162</strain>
    </source>
</reference>
<keyword evidence="2" id="KW-1185">Reference proteome</keyword>
<accession>A0AAD5UNV2</accession>
<organism evidence="1 2">
    <name type="scientific">Meripilus lineatus</name>
    <dbReference type="NCBI Taxonomy" id="2056292"/>
    <lineage>
        <taxon>Eukaryota</taxon>
        <taxon>Fungi</taxon>
        <taxon>Dikarya</taxon>
        <taxon>Basidiomycota</taxon>
        <taxon>Agaricomycotina</taxon>
        <taxon>Agaricomycetes</taxon>
        <taxon>Polyporales</taxon>
        <taxon>Meripilaceae</taxon>
        <taxon>Meripilus</taxon>
    </lineage>
</organism>
<proteinExistence type="predicted"/>
<dbReference type="EMBL" id="JANAWD010001403">
    <property type="protein sequence ID" value="KAJ3473419.1"/>
    <property type="molecule type" value="Genomic_DNA"/>
</dbReference>